<sequence>MYFYEREKNIRLSLLRVLLKHAQAKLIERWEQQRESLSNRISWRPPITMSRTQESVNEEWESSIGVTHSEVRFPSVLVQITILTTTTTTTTIALTYRCGRSLTDDTDFRRILKARNGNANASISSKTQALEEEEEEEEE</sequence>
<dbReference type="Proteomes" id="UP000681722">
    <property type="component" value="Unassembled WGS sequence"/>
</dbReference>
<protein>
    <submittedName>
        <fullName evidence="1">Uncharacterized protein</fullName>
    </submittedName>
</protein>
<dbReference type="Proteomes" id="UP000663829">
    <property type="component" value="Unassembled WGS sequence"/>
</dbReference>
<name>A0A815QPU8_9BILA</name>
<dbReference type="AlphaFoldDB" id="A0A815QPU8"/>
<dbReference type="EMBL" id="CAJNOQ010020307">
    <property type="protein sequence ID" value="CAF1466454.1"/>
    <property type="molecule type" value="Genomic_DNA"/>
</dbReference>
<keyword evidence="3" id="KW-1185">Reference proteome</keyword>
<evidence type="ECO:0000313" key="1">
    <source>
        <dbReference type="EMBL" id="CAF1466454.1"/>
    </source>
</evidence>
<accession>A0A815QPU8</accession>
<feature type="non-terminal residue" evidence="1">
    <location>
        <position position="1"/>
    </location>
</feature>
<organism evidence="1 3">
    <name type="scientific">Didymodactylos carnosus</name>
    <dbReference type="NCBI Taxonomy" id="1234261"/>
    <lineage>
        <taxon>Eukaryota</taxon>
        <taxon>Metazoa</taxon>
        <taxon>Spiralia</taxon>
        <taxon>Gnathifera</taxon>
        <taxon>Rotifera</taxon>
        <taxon>Eurotatoria</taxon>
        <taxon>Bdelloidea</taxon>
        <taxon>Philodinida</taxon>
        <taxon>Philodinidae</taxon>
        <taxon>Didymodactylos</taxon>
    </lineage>
</organism>
<reference evidence="1" key="1">
    <citation type="submission" date="2021-02" db="EMBL/GenBank/DDBJ databases">
        <authorList>
            <person name="Nowell W R."/>
        </authorList>
    </citation>
    <scope>NUCLEOTIDE SEQUENCE</scope>
</reference>
<evidence type="ECO:0000313" key="2">
    <source>
        <dbReference type="EMBL" id="CAF4335489.1"/>
    </source>
</evidence>
<proteinExistence type="predicted"/>
<gene>
    <name evidence="1" type="ORF">GPM918_LOCUS35294</name>
    <name evidence="2" type="ORF">SRO942_LOCUS36011</name>
</gene>
<evidence type="ECO:0000313" key="3">
    <source>
        <dbReference type="Proteomes" id="UP000663829"/>
    </source>
</evidence>
<comment type="caution">
    <text evidence="1">The sequence shown here is derived from an EMBL/GenBank/DDBJ whole genome shotgun (WGS) entry which is preliminary data.</text>
</comment>
<dbReference type="EMBL" id="CAJOBC010085770">
    <property type="protein sequence ID" value="CAF4335489.1"/>
    <property type="molecule type" value="Genomic_DNA"/>
</dbReference>